<evidence type="ECO:0000313" key="2">
    <source>
        <dbReference type="EMBL" id="SVC43963.1"/>
    </source>
</evidence>
<feature type="transmembrane region" description="Helical" evidence="1">
    <location>
        <begin position="35"/>
        <end position="54"/>
    </location>
</feature>
<keyword evidence="1" id="KW-1133">Transmembrane helix</keyword>
<keyword evidence="1" id="KW-0812">Transmembrane</keyword>
<feature type="transmembrane region" description="Helical" evidence="1">
    <location>
        <begin position="147"/>
        <end position="167"/>
    </location>
</feature>
<feature type="transmembrane region" description="Helical" evidence="1">
    <location>
        <begin position="61"/>
        <end position="80"/>
    </location>
</feature>
<sequence>MRIVTATAASAAFGLSGIGQLIGQQSSFGSVPHEYISGGIALLIMIAITGLRWNSDPIPRNLSLAIVGTIFHVPAALQGSGAHWLNVAPSLIPDSAATEAVFMLTFLVLIVTCVLGVIIDSAKEETSDLLERGMSEESVRTIVKQAALFKAGTLVIGFMLLMFMSFMPTGVPDSLPPAILALVGV</sequence>
<dbReference type="EMBL" id="UINC01091302">
    <property type="protein sequence ID" value="SVC43963.1"/>
    <property type="molecule type" value="Genomic_DNA"/>
</dbReference>
<accession>A0A382M4X1</accession>
<feature type="transmembrane region" description="Helical" evidence="1">
    <location>
        <begin position="100"/>
        <end position="119"/>
    </location>
</feature>
<dbReference type="AlphaFoldDB" id="A0A382M4X1"/>
<organism evidence="2">
    <name type="scientific">marine metagenome</name>
    <dbReference type="NCBI Taxonomy" id="408172"/>
    <lineage>
        <taxon>unclassified sequences</taxon>
        <taxon>metagenomes</taxon>
        <taxon>ecological metagenomes</taxon>
    </lineage>
</organism>
<feature type="non-terminal residue" evidence="2">
    <location>
        <position position="185"/>
    </location>
</feature>
<keyword evidence="1" id="KW-0472">Membrane</keyword>
<gene>
    <name evidence="2" type="ORF">METZ01_LOCUS296817</name>
</gene>
<protein>
    <submittedName>
        <fullName evidence="2">Uncharacterized protein</fullName>
    </submittedName>
</protein>
<proteinExistence type="predicted"/>
<name>A0A382M4X1_9ZZZZ</name>
<reference evidence="2" key="1">
    <citation type="submission" date="2018-05" db="EMBL/GenBank/DDBJ databases">
        <authorList>
            <person name="Lanie J.A."/>
            <person name="Ng W.-L."/>
            <person name="Kazmierczak K.M."/>
            <person name="Andrzejewski T.M."/>
            <person name="Davidsen T.M."/>
            <person name="Wayne K.J."/>
            <person name="Tettelin H."/>
            <person name="Glass J.I."/>
            <person name="Rusch D."/>
            <person name="Podicherti R."/>
            <person name="Tsui H.-C.T."/>
            <person name="Winkler M.E."/>
        </authorList>
    </citation>
    <scope>NUCLEOTIDE SEQUENCE</scope>
</reference>
<evidence type="ECO:0000256" key="1">
    <source>
        <dbReference type="SAM" id="Phobius"/>
    </source>
</evidence>